<dbReference type="PROSITE" id="PS00122">
    <property type="entry name" value="CARBOXYLESTERASE_B_1"/>
    <property type="match status" value="1"/>
</dbReference>
<protein>
    <recommendedName>
        <fullName evidence="9">Carboxylesterase type B domain-containing protein</fullName>
    </recommendedName>
</protein>
<evidence type="ECO:0000259" key="5">
    <source>
        <dbReference type="Pfam" id="PF00135"/>
    </source>
</evidence>
<dbReference type="GO" id="GO:0052689">
    <property type="term" value="F:carboxylic ester hydrolase activity"/>
    <property type="evidence" value="ECO:0007669"/>
    <property type="project" value="TreeGrafter"/>
</dbReference>
<evidence type="ECO:0008006" key="9">
    <source>
        <dbReference type="Google" id="ProtNLM"/>
    </source>
</evidence>
<organism evidence="7 8">
    <name type="scientific">Fusarium euwallaceae</name>
    <dbReference type="NCBI Taxonomy" id="1147111"/>
    <lineage>
        <taxon>Eukaryota</taxon>
        <taxon>Fungi</taxon>
        <taxon>Dikarya</taxon>
        <taxon>Ascomycota</taxon>
        <taxon>Pezizomycotina</taxon>
        <taxon>Sordariomycetes</taxon>
        <taxon>Hypocreomycetidae</taxon>
        <taxon>Hypocreales</taxon>
        <taxon>Nectriaceae</taxon>
        <taxon>Fusarium</taxon>
        <taxon>Fusarium solani species complex</taxon>
    </lineage>
</organism>
<name>A0A430M714_9HYPO</name>
<evidence type="ECO:0000256" key="3">
    <source>
        <dbReference type="ARBA" id="ARBA00022801"/>
    </source>
</evidence>
<dbReference type="AlphaFoldDB" id="A0A430M714"/>
<dbReference type="Gene3D" id="3.40.50.1820">
    <property type="entry name" value="alpha/beta hydrolase"/>
    <property type="match status" value="2"/>
</dbReference>
<dbReference type="InterPro" id="IPR029058">
    <property type="entry name" value="AB_hydrolase_fold"/>
</dbReference>
<evidence type="ECO:0000256" key="1">
    <source>
        <dbReference type="ARBA" id="ARBA00005964"/>
    </source>
</evidence>
<dbReference type="Pfam" id="PF00135">
    <property type="entry name" value="COesterase"/>
    <property type="match status" value="1"/>
</dbReference>
<comment type="caution">
    <text evidence="7">The sequence shown here is derived from an EMBL/GenBank/DDBJ whole genome shotgun (WGS) entry which is preliminary data.</text>
</comment>
<dbReference type="PANTHER" id="PTHR43918">
    <property type="entry name" value="ACETYLCHOLINESTERASE"/>
    <property type="match status" value="1"/>
</dbReference>
<evidence type="ECO:0000256" key="4">
    <source>
        <dbReference type="SAM" id="MobiDB-lite"/>
    </source>
</evidence>
<sequence>MDICAVHGLGGNAIDTWTASDKGIMWLRDYLPSSEGFSNSRIMTFGYDSDPTNKGTVARLENWAESLLHCLNEVRASEEEKTRPLLFVCHSLGGLVARKAMSQLSTSNIKNITLSQCGLVFLATPHTGTTKADWGNFILAAAEAVAGVRPEVVSLLQSFNPASVWDKKAFLKLTPRPPFRCFAEERKKLIKHTYQHVVTQDSASLDPENPAIMIPQDHSGICKFSSKLGGGYFSIISALSDLFSEVTGRLESEQGQEHRVRTGDTPRFWWEGNEMNETQYRLALETPLVGRNEEMSKLETTVTQPPAQPRLTVVKGIAGIGKTELLMRFAAKHRYKRNIFFLRAQNSKKLEDALATVCNSIGFDMIETPNLNWERWRRTETPERIRIFVEWLGKDFNKDSLLILDDAEIFGAASIQVALKYPAWHIVMSTRDSNLKGPGRESLDLRLPPLTADETVSLLQNSLDKFPKEDSELFDDHDFERLARAIQGHPLAAQNVIPFLLDYLGTFDNPTDEFIRILNNGTGEERKVFFKFAGRDRSLWDAFDSSLELLRQKEGSENAVKLLQLLPYLRTDDDCIDSFLKTSKKGLLPQADASAHATILRSEYLVVSKWLEKLREMFSRNILTAVLYAASALAIPHQRGSDNPTAVIDTGDVIGTTTSIPDSKVTVNKFLGIPFAEAPIRFAPPIPAKSWSKPYDATKHKPGCIPKFNYPEDRRNESIKIWYTPPPPAGESEDCLNINVFTPAGSKPGSKAVAFWIYGGSFHHGSGSLPLYDGSKMTGYEDIVVVTFNYRTNIFGFPETSDLPKGELNPGFLDQRLALDWVRRNIKAFGGDPEKVTIFGESAGAASVDALLTAPPDPLPFRGAILQSGTAKTAVTPSGSWVNATEKAGCKKDSFDETLKCMRELPAEKLRDVVERAALTFMPLADGGVTQANYPRGQRLRSEEDPESMARVPILIGTTAEEGRLPDLKKVTLEEALAFFAPGITPVQIRLLRSLYPIGSPGINNEFDQIATIVTEVGAQCPTKFTADEFSLVGIKTWRFIYNASFENTEIFKGSGAYHAAELSTLFGSFPEKGATEYQEKLSRVMQKAWADFVKDPEEGPGWDEVPKVGVLGDGVRPEGDTKGGDGLEVIKPTFLDLRCHLYKNMWEESNPEE</sequence>
<reference evidence="7 8" key="1">
    <citation type="submission" date="2017-06" db="EMBL/GenBank/DDBJ databases">
        <title>Comparative genomic analysis of Ambrosia Fusariam Clade fungi.</title>
        <authorList>
            <person name="Stajich J.E."/>
            <person name="Carrillo J."/>
            <person name="Kijimoto T."/>
            <person name="Eskalen A."/>
            <person name="O'Donnell K."/>
            <person name="Kasson M."/>
        </authorList>
    </citation>
    <scope>NUCLEOTIDE SEQUENCE [LARGE SCALE GENOMIC DNA]</scope>
    <source>
        <strain evidence="7 8">UCR1854</strain>
    </source>
</reference>
<evidence type="ECO:0000313" key="8">
    <source>
        <dbReference type="Proteomes" id="UP000287124"/>
    </source>
</evidence>
<keyword evidence="3" id="KW-0378">Hydrolase</keyword>
<dbReference type="InterPro" id="IPR019826">
    <property type="entry name" value="Carboxylesterase_B_AS"/>
</dbReference>
<feature type="domain" description="DUF676" evidence="6">
    <location>
        <begin position="5"/>
        <end position="131"/>
    </location>
</feature>
<dbReference type="Proteomes" id="UP000287124">
    <property type="component" value="Unassembled WGS sequence"/>
</dbReference>
<feature type="domain" description="Carboxylesterase type B" evidence="5">
    <location>
        <begin position="644"/>
        <end position="965"/>
    </location>
</feature>
<dbReference type="SUPFAM" id="SSF52540">
    <property type="entry name" value="P-loop containing nucleoside triphosphate hydrolases"/>
    <property type="match status" value="1"/>
</dbReference>
<proteinExistence type="inferred from homology"/>
<evidence type="ECO:0000313" key="7">
    <source>
        <dbReference type="EMBL" id="RTE83755.1"/>
    </source>
</evidence>
<keyword evidence="8" id="KW-1185">Reference proteome</keyword>
<evidence type="ECO:0000259" key="6">
    <source>
        <dbReference type="Pfam" id="PF05057"/>
    </source>
</evidence>
<evidence type="ECO:0000256" key="2">
    <source>
        <dbReference type="ARBA" id="ARBA00007920"/>
    </source>
</evidence>
<dbReference type="EMBL" id="MIKF01000013">
    <property type="protein sequence ID" value="RTE83755.1"/>
    <property type="molecule type" value="Genomic_DNA"/>
</dbReference>
<dbReference type="SUPFAM" id="SSF53474">
    <property type="entry name" value="alpha/beta-Hydrolases"/>
    <property type="match status" value="2"/>
</dbReference>
<comment type="similarity">
    <text evidence="2">Belongs to the putative lipase ROG1 family.</text>
</comment>
<comment type="similarity">
    <text evidence="1">Belongs to the type-B carboxylesterase/lipase family.</text>
</comment>
<dbReference type="InterPro" id="IPR050654">
    <property type="entry name" value="AChE-related_enzymes"/>
</dbReference>
<dbReference type="InterPro" id="IPR007751">
    <property type="entry name" value="DUF676_lipase-like"/>
</dbReference>
<dbReference type="PANTHER" id="PTHR43918:SF4">
    <property type="entry name" value="CARBOXYLIC ESTER HYDROLASE"/>
    <property type="match status" value="1"/>
</dbReference>
<dbReference type="InterPro" id="IPR027417">
    <property type="entry name" value="P-loop_NTPase"/>
</dbReference>
<dbReference type="InterPro" id="IPR002018">
    <property type="entry name" value="CarbesteraseB"/>
</dbReference>
<dbReference type="Pfam" id="PF05057">
    <property type="entry name" value="DUF676"/>
    <property type="match status" value="1"/>
</dbReference>
<accession>A0A430M714</accession>
<dbReference type="Gene3D" id="3.40.50.300">
    <property type="entry name" value="P-loop containing nucleotide triphosphate hydrolases"/>
    <property type="match status" value="1"/>
</dbReference>
<feature type="region of interest" description="Disordered" evidence="4">
    <location>
        <begin position="1104"/>
        <end position="1124"/>
    </location>
</feature>
<gene>
    <name evidence="7" type="ORF">BHE90_001718</name>
</gene>